<keyword evidence="6" id="KW-1185">Reference proteome</keyword>
<dbReference type="InterPro" id="IPR015403">
    <property type="entry name" value="Mon2/Sec7/BIG1-like_HDS"/>
</dbReference>
<dbReference type="SMART" id="SM00222">
    <property type="entry name" value="Sec7"/>
    <property type="match status" value="1"/>
</dbReference>
<organism evidence="5 6">
    <name type="scientific">Tigriopus californicus</name>
    <name type="common">Marine copepod</name>
    <dbReference type="NCBI Taxonomy" id="6832"/>
    <lineage>
        <taxon>Eukaryota</taxon>
        <taxon>Metazoa</taxon>
        <taxon>Ecdysozoa</taxon>
        <taxon>Arthropoda</taxon>
        <taxon>Crustacea</taxon>
        <taxon>Multicrustacea</taxon>
        <taxon>Hexanauplia</taxon>
        <taxon>Copepoda</taxon>
        <taxon>Harpacticoida</taxon>
        <taxon>Harpacticidae</taxon>
        <taxon>Tigriopus</taxon>
    </lineage>
</organism>
<evidence type="ECO:0000313" key="5">
    <source>
        <dbReference type="EMBL" id="TRY76541.1"/>
    </source>
</evidence>
<feature type="region of interest" description="Disordered" evidence="3">
    <location>
        <begin position="929"/>
        <end position="951"/>
    </location>
</feature>
<sequence length="2156" mass="242110">MEDALQKLMKESGASKYANIATSANRALDVLESYTRAPSFENRKNVLEAVQHALAHGNQKLISQAIVVLQKMVRDDRFHSKEIEKDQYQWMSYQVIGALDDSSSSSSLNEEQKQELLKVLLSLSCNPGWIMNGSLVVQGLNLCLNLHTTGNNGTKAAAQATSAQIISEYCKDLDKTSQEDKFNDAMGLFQFLGSKMEDIPKDSGESGSEIGLILQCLITLIATIPREIVANEHFQKLIPKLTSTLLNYIGHIEKQSNEKGGFWKKKNSEEIVLSEHQCKIVYSVVIELTKLLGSSPSLRPVLESLLHRVFTCSPTNQRLQMIKGLTELFSDVSQLTNLTVYNFGQVHEDPVALMALVMKCLEISYKDCPTTLVELLKCFHQLFATLNNLSMGYGINTIEKAHRIQSLTMSDEDEGSNDDARDEEGQESSPKRLQSDEEPDQKVDGPFPHKSREDSAEHRRKENPQEDETTSEIPKEAQEQDHLDKNPKDDESDNQSLASDATDGPEEGYEDEQSTLRLDAYVDEASQVEAEASVYRSGKIPKLLVDDQARAELKTNLCRLDSEPDNDAVNEVERENARIFIKKLKESLDHIISARGSVEIDNRIQEFASKFCHEFSTHSIENCGATSGRRVVILNADGVYLTCYSALHLNMQLSMAGFYSSDLKDEDNSIRLLSWESFMNNILASGLLIYVSPIWLSEVYDQVTEVDIFEFGWKLESGKMNGLRNLLVDLDGMNRTEKGAQLVCEYRRFRPDLQWSRNVEDDGEIKAWAGKLLARRILTSGWSPFLSLLHQALGPYLQLSNGGRSNGLAGLLAPSKKKSKVNFGDERLANGLECLRKALGLCQKLEMHDRCGQMLEPLTSLICPDLLNLPNEAREGQRRNLNNLLIVEEVLQDALEAGSQSIDCWKYIMRCVTYILYTSNGRGDLQIGASKMKNSSRKKDSTNPGDVNDLNLKFDSPEQGENTFSFSSFALPPGFDRETDHVENLSDILAHYTEVKERNTILTPEETTQANGLLLKRIDQLFDDAAKKLNLKALVGFLSELCFCSHKELLVVFPRKSGALSTKIKHQRQRQQKSQVFSSATANDSLLFHRISEVMLKCVKSGRPLLHIVKAWALVGQHLMEAACHKEGIIAQKAVQYIHDIVTVFLQNTSEFPYFHFNESLFKPFENLVCMDLCDMDTQDHIVSSICEFVEASTTEIGSGWRSLFGTLKAVHFPYTEAIQVTDAHWQAVLDVFEAFLATENPQVFANAALDYVTCLIHHIRGSEERQQLEELVSLKDVEKVHLPNDGSGENLTQSALGYIMQCHEILGRMYNMSCCPVFQGAHRVHLLDVPQVVDPVVPEMEVISFGDASQTLPHFPYSYAELQTSESLPTEDYDQLFAMSNNHRGLLRVWYLLLDGMTSAVINCPRSQQSLAADALFTIFGSLQNDNHSPDLLAFGLYCTNHLMLPMLQSWLRRSQRTFQGWLTSGANFKHCMGKTTELVLTWMVHPNRKSVENHIYLMFKQLLLILIECTVIPVETIARLGCSCFRHIITSQSQCFSRKEWNVLCLSLCRASQITLYPLHQIMSPFYAGSSNFYGDMGDVKVAARRDSSKRETHRLAQLAQQVLLLDQQRSELQSFPDNPDVEERSFLFLLNPPGLNQNGDGLSDASLIRVPLRALLTGLTAHHILLQMMGTLLLKGTNHIIPSLANLLLQSSIMTPMTPGDGSAKSFEEGHVSLPGNLPNLTSENVQMILCSLRFSHQSALEFDCRPGMKFLVQKVAQLSNAANLYKQAGASWCLMALTLFHLCLARLRDSEVTPKEIKRSLEQEHRNRNTSQFSAVQTGKVSKEGEADTLIIESVSTTNEFFVDLHNLFLDICELYVDIIVDKEGHHNKMDEMSKQQLYFLTVEPDDFQAVFKQSSRESISRKSSTPSGRQTPSSIMSDKSDSPKASGMNSSSPKRPFHFSDFTSQPIRPDSPNVSEDSDIQAHRLIKGGSMTSNANKEDGDVFFNEEEEVFRVTTQAEYDAMMSEFRFRKGKRSLPSTSSKDPLQSVGMLDDSERSTTSKGSQGRARRNPFMARASRRISNSDETDPEIASQQRSSLMADSEAQIKVWTELVQVFLHLSLELSESDFQKFLPLLFPGVKALTVHAQDDELKQNVAAFFQRVANIYGFDSDA</sequence>
<protein>
    <recommendedName>
        <fullName evidence="4">SEC7 domain-containing protein</fullName>
    </recommendedName>
</protein>
<dbReference type="Proteomes" id="UP000318571">
    <property type="component" value="Chromosome 5"/>
</dbReference>
<dbReference type="InterPro" id="IPR016024">
    <property type="entry name" value="ARM-type_fold"/>
</dbReference>
<gene>
    <name evidence="5" type="ORF">TCAL_00090</name>
</gene>
<dbReference type="STRING" id="6832.A0A553PFT7"/>
<dbReference type="GO" id="GO:0016020">
    <property type="term" value="C:membrane"/>
    <property type="evidence" value="ECO:0007669"/>
    <property type="project" value="UniProtKB-SubCell"/>
</dbReference>
<dbReference type="GO" id="GO:0005085">
    <property type="term" value="F:guanyl-nucleotide exchange factor activity"/>
    <property type="evidence" value="ECO:0007669"/>
    <property type="project" value="InterPro"/>
</dbReference>
<evidence type="ECO:0000256" key="3">
    <source>
        <dbReference type="SAM" id="MobiDB-lite"/>
    </source>
</evidence>
<comment type="subcellular location">
    <subcellularLocation>
        <location evidence="1">Membrane</location>
    </subcellularLocation>
</comment>
<feature type="compositionally biased region" description="Basic and acidic residues" evidence="3">
    <location>
        <begin position="450"/>
        <end position="464"/>
    </location>
</feature>
<proteinExistence type="predicted"/>
<feature type="domain" description="SEC7" evidence="4">
    <location>
        <begin position="456"/>
        <end position="708"/>
    </location>
</feature>
<feature type="compositionally biased region" description="Acidic residues" evidence="3">
    <location>
        <begin position="503"/>
        <end position="512"/>
    </location>
</feature>
<dbReference type="EMBL" id="VCGU01000004">
    <property type="protein sequence ID" value="TRY76541.1"/>
    <property type="molecule type" value="Genomic_DNA"/>
</dbReference>
<feature type="compositionally biased region" description="Polar residues" evidence="3">
    <location>
        <begin position="1913"/>
        <end position="1922"/>
    </location>
</feature>
<keyword evidence="2" id="KW-0472">Membrane</keyword>
<dbReference type="OMA" id="RCCSYIL"/>
<evidence type="ECO:0000256" key="1">
    <source>
        <dbReference type="ARBA" id="ARBA00004370"/>
    </source>
</evidence>
<feature type="compositionally biased region" description="Basic and acidic residues" evidence="3">
    <location>
        <begin position="429"/>
        <end position="443"/>
    </location>
</feature>
<name>A0A553PFT7_TIGCA</name>
<dbReference type="InterPro" id="IPR032629">
    <property type="entry name" value="DCB_dom"/>
</dbReference>
<evidence type="ECO:0000256" key="2">
    <source>
        <dbReference type="ARBA" id="ARBA00023136"/>
    </source>
</evidence>
<dbReference type="GO" id="GO:0032012">
    <property type="term" value="P:regulation of ARF protein signal transduction"/>
    <property type="evidence" value="ECO:0007669"/>
    <property type="project" value="InterPro"/>
</dbReference>
<reference evidence="5 6" key="1">
    <citation type="journal article" date="2018" name="Nat. Ecol. Evol.">
        <title>Genomic signatures of mitonuclear coevolution across populations of Tigriopus californicus.</title>
        <authorList>
            <person name="Barreto F.S."/>
            <person name="Watson E.T."/>
            <person name="Lima T.G."/>
            <person name="Willett C.S."/>
            <person name="Edmands S."/>
            <person name="Li W."/>
            <person name="Burton R.S."/>
        </authorList>
    </citation>
    <scope>NUCLEOTIDE SEQUENCE [LARGE SCALE GENOMIC DNA]</scope>
    <source>
        <strain evidence="5 6">San Diego</strain>
    </source>
</reference>
<dbReference type="Pfam" id="PF16213">
    <property type="entry name" value="DCB"/>
    <property type="match status" value="1"/>
</dbReference>
<accession>A0A553PFT7</accession>
<evidence type="ECO:0000259" key="4">
    <source>
        <dbReference type="SMART" id="SM00222"/>
    </source>
</evidence>
<feature type="region of interest" description="Disordered" evidence="3">
    <location>
        <begin position="409"/>
        <end position="512"/>
    </location>
</feature>
<feature type="compositionally biased region" description="Acidic residues" evidence="3">
    <location>
        <begin position="410"/>
        <end position="426"/>
    </location>
</feature>
<dbReference type="InterPro" id="IPR000904">
    <property type="entry name" value="Sec7_dom"/>
</dbReference>
<dbReference type="SUPFAM" id="SSF48371">
    <property type="entry name" value="ARM repeat"/>
    <property type="match status" value="1"/>
</dbReference>
<comment type="caution">
    <text evidence="5">The sequence shown here is derived from an EMBL/GenBank/DDBJ whole genome shotgun (WGS) entry which is preliminary data.</text>
</comment>
<feature type="region of interest" description="Disordered" evidence="3">
    <location>
        <begin position="1897"/>
        <end position="1963"/>
    </location>
</feature>
<evidence type="ECO:0000313" key="6">
    <source>
        <dbReference type="Proteomes" id="UP000318571"/>
    </source>
</evidence>
<feature type="region of interest" description="Disordered" evidence="3">
    <location>
        <begin position="2014"/>
        <end position="2081"/>
    </location>
</feature>
<feature type="compositionally biased region" description="Basic and acidic residues" evidence="3">
    <location>
        <begin position="473"/>
        <end position="489"/>
    </location>
</feature>
<dbReference type="Pfam" id="PF09324">
    <property type="entry name" value="Sec7-like_HDS"/>
    <property type="match status" value="1"/>
</dbReference>